<dbReference type="AlphaFoldDB" id="A0A1M6IC52"/>
<dbReference type="Gene3D" id="3.30.160.250">
    <property type="match status" value="1"/>
</dbReference>
<dbReference type="RefSeq" id="WP_073169454.1">
    <property type="nucleotide sequence ID" value="NZ_FQZE01000016.1"/>
</dbReference>
<dbReference type="Proteomes" id="UP000184050">
    <property type="component" value="Unassembled WGS sequence"/>
</dbReference>
<dbReference type="InterPro" id="IPR051404">
    <property type="entry name" value="TA_system_antitoxin"/>
</dbReference>
<evidence type="ECO:0000313" key="2">
    <source>
        <dbReference type="Proteomes" id="UP000184050"/>
    </source>
</evidence>
<dbReference type="SUPFAM" id="SSF143100">
    <property type="entry name" value="TTHA1013/TTHA0281-like"/>
    <property type="match status" value="1"/>
</dbReference>
<dbReference type="STRING" id="1168035.SAMN05444280_11642"/>
<dbReference type="EMBL" id="FQZE01000016">
    <property type="protein sequence ID" value="SHJ32069.1"/>
    <property type="molecule type" value="Genomic_DNA"/>
</dbReference>
<gene>
    <name evidence="1" type="ORF">SAMN05444280_11642</name>
</gene>
<organism evidence="1 2">
    <name type="scientific">Tangfeifania diversioriginum</name>
    <dbReference type="NCBI Taxonomy" id="1168035"/>
    <lineage>
        <taxon>Bacteria</taxon>
        <taxon>Pseudomonadati</taxon>
        <taxon>Bacteroidota</taxon>
        <taxon>Bacteroidia</taxon>
        <taxon>Marinilabiliales</taxon>
        <taxon>Prolixibacteraceae</taxon>
        <taxon>Tangfeifania</taxon>
    </lineage>
</organism>
<evidence type="ECO:0000313" key="1">
    <source>
        <dbReference type="EMBL" id="SHJ32069.1"/>
    </source>
</evidence>
<accession>A0A1M6IC52</accession>
<sequence length="74" mass="8560">MKKINYTAIIEKSDDGWYVGQVQEIPEAIAQGKTIDELKKNLLDALDLVIDYHREQTNSLYQGRKIIKRKLNLA</sequence>
<reference evidence="1 2" key="1">
    <citation type="submission" date="2016-11" db="EMBL/GenBank/DDBJ databases">
        <authorList>
            <person name="Jaros S."/>
            <person name="Januszkiewicz K."/>
            <person name="Wedrychowicz H."/>
        </authorList>
    </citation>
    <scope>NUCLEOTIDE SEQUENCE [LARGE SCALE GENOMIC DNA]</scope>
    <source>
        <strain evidence="1 2">DSM 27063</strain>
    </source>
</reference>
<dbReference type="OrthoDB" id="894152at2"/>
<dbReference type="PANTHER" id="PTHR34504:SF4">
    <property type="entry name" value="ANTITOXIN HICB"/>
    <property type="match status" value="1"/>
</dbReference>
<dbReference type="PANTHER" id="PTHR34504">
    <property type="entry name" value="ANTITOXIN HICB"/>
    <property type="match status" value="1"/>
</dbReference>
<keyword evidence="2" id="KW-1185">Reference proteome</keyword>
<name>A0A1M6IC52_9BACT</name>
<protein>
    <submittedName>
        <fullName evidence="1">Predicted nuclease of the RNAse H fold, HicB family</fullName>
    </submittedName>
</protein>
<dbReference type="InterPro" id="IPR035069">
    <property type="entry name" value="TTHA1013/TTHA0281-like"/>
</dbReference>
<proteinExistence type="predicted"/>